<dbReference type="Proteomes" id="UP001218788">
    <property type="component" value="Unassembled WGS sequence"/>
</dbReference>
<comment type="caution">
    <text evidence="2">The sequence shown here is derived from an EMBL/GenBank/DDBJ whole genome shotgun (WGS) entry which is preliminary data.</text>
</comment>
<gene>
    <name evidence="2" type="ORF">OIK42_07815</name>
</gene>
<evidence type="ECO:0000256" key="1">
    <source>
        <dbReference type="SAM" id="MobiDB-lite"/>
    </source>
</evidence>
<reference evidence="2 3" key="1">
    <citation type="submission" date="2022-10" db="EMBL/GenBank/DDBJ databases">
        <title>Alteromonas sp. chi3 Genome sequencing.</title>
        <authorList>
            <person name="Park S."/>
        </authorList>
    </citation>
    <scope>NUCLEOTIDE SEQUENCE [LARGE SCALE GENOMIC DNA]</scope>
    <source>
        <strain evidence="3">chi3</strain>
    </source>
</reference>
<proteinExistence type="predicted"/>
<keyword evidence="3" id="KW-1185">Reference proteome</keyword>
<feature type="region of interest" description="Disordered" evidence="1">
    <location>
        <begin position="1"/>
        <end position="31"/>
    </location>
</feature>
<sequence>MQAGDAATSGLLTMTPVPAPIPMPATATAESTGVNTEIAEQFESQVLSSTLKITLE</sequence>
<accession>A0ABT5L0W4</accession>
<organism evidence="2 3">
    <name type="scientific">Alteromonas gilva</name>
    <dbReference type="NCBI Taxonomy" id="2987522"/>
    <lineage>
        <taxon>Bacteria</taxon>
        <taxon>Pseudomonadati</taxon>
        <taxon>Pseudomonadota</taxon>
        <taxon>Gammaproteobacteria</taxon>
        <taxon>Alteromonadales</taxon>
        <taxon>Alteromonadaceae</taxon>
        <taxon>Alteromonas/Salinimonas group</taxon>
        <taxon>Alteromonas</taxon>
    </lineage>
</organism>
<evidence type="ECO:0000313" key="3">
    <source>
        <dbReference type="Proteomes" id="UP001218788"/>
    </source>
</evidence>
<dbReference type="RefSeq" id="WP_273639587.1">
    <property type="nucleotide sequence ID" value="NZ_JAQQXP010000001.1"/>
</dbReference>
<name>A0ABT5L0W4_9ALTE</name>
<evidence type="ECO:0000313" key="2">
    <source>
        <dbReference type="EMBL" id="MDC8830665.1"/>
    </source>
</evidence>
<dbReference type="EMBL" id="JAQQXP010000001">
    <property type="protein sequence ID" value="MDC8830665.1"/>
    <property type="molecule type" value="Genomic_DNA"/>
</dbReference>
<protein>
    <submittedName>
        <fullName evidence="2">Uncharacterized protein</fullName>
    </submittedName>
</protein>